<evidence type="ECO:0000256" key="1">
    <source>
        <dbReference type="ARBA" id="ARBA00022729"/>
    </source>
</evidence>
<dbReference type="Pfam" id="PF01190">
    <property type="entry name" value="Pollen_Ole_e_1"/>
    <property type="match status" value="1"/>
</dbReference>
<evidence type="ECO:0000256" key="2">
    <source>
        <dbReference type="SAM" id="SignalP"/>
    </source>
</evidence>
<keyword evidence="1 2" id="KW-0732">Signal</keyword>
<name>A0A2S3INX1_9POAL</name>
<dbReference type="PANTHER" id="PTHR33470:SF29">
    <property type="entry name" value="POLLEN OLE E 1 ALLERGEN AND EXTENSIN FAMILY PROTEIN"/>
    <property type="match status" value="1"/>
</dbReference>
<gene>
    <name evidence="3" type="ORF">PAHAL_9G396700</name>
</gene>
<reference evidence="3" key="1">
    <citation type="submission" date="2018-04" db="EMBL/GenBank/DDBJ databases">
        <title>WGS assembly of Panicum hallii.</title>
        <authorList>
            <person name="Lovell J."/>
            <person name="Jenkins J."/>
            <person name="Lowry D."/>
            <person name="Mamidi S."/>
            <person name="Sreedasyam A."/>
            <person name="Weng X."/>
            <person name="Barry K."/>
            <person name="Bonette J."/>
            <person name="Campitelli B."/>
            <person name="Daum C."/>
            <person name="Gordon S."/>
            <person name="Gould B."/>
            <person name="Lipzen A."/>
            <person name="Macqueen A."/>
            <person name="Palacio-Mejia J."/>
            <person name="Plott C."/>
            <person name="Shakirov E."/>
            <person name="Shu S."/>
            <person name="Yoshinaga Y."/>
            <person name="Zane M."/>
            <person name="Rokhsar D."/>
            <person name="Grimwood J."/>
            <person name="Schmutz J."/>
            <person name="Juenger T."/>
        </authorList>
    </citation>
    <scope>NUCLEOTIDE SEQUENCE [LARGE SCALE GENOMIC DNA]</scope>
    <source>
        <strain evidence="3">FIL2</strain>
    </source>
</reference>
<dbReference type="EMBL" id="CM008054">
    <property type="protein sequence ID" value="PAN48638.1"/>
    <property type="molecule type" value="Genomic_DNA"/>
</dbReference>
<accession>A0A2S3INX1</accession>
<dbReference type="AlphaFoldDB" id="A0A2S3INX1"/>
<dbReference type="PANTHER" id="PTHR33470">
    <property type="entry name" value="OS01G0164075 PROTEIN"/>
    <property type="match status" value="1"/>
</dbReference>
<dbReference type="Gramene" id="PAN48638">
    <property type="protein sequence ID" value="PAN48638"/>
    <property type="gene ID" value="PAHAL_9G396700"/>
</dbReference>
<proteinExistence type="predicted"/>
<organism evidence="3">
    <name type="scientific">Panicum hallii</name>
    <dbReference type="NCBI Taxonomy" id="206008"/>
    <lineage>
        <taxon>Eukaryota</taxon>
        <taxon>Viridiplantae</taxon>
        <taxon>Streptophyta</taxon>
        <taxon>Embryophyta</taxon>
        <taxon>Tracheophyta</taxon>
        <taxon>Spermatophyta</taxon>
        <taxon>Magnoliopsida</taxon>
        <taxon>Liliopsida</taxon>
        <taxon>Poales</taxon>
        <taxon>Poaceae</taxon>
        <taxon>PACMAD clade</taxon>
        <taxon>Panicoideae</taxon>
        <taxon>Panicodae</taxon>
        <taxon>Paniceae</taxon>
        <taxon>Panicinae</taxon>
        <taxon>Panicum</taxon>
        <taxon>Panicum sect. Panicum</taxon>
    </lineage>
</organism>
<protein>
    <submittedName>
        <fullName evidence="3">Uncharacterized protein</fullName>
    </submittedName>
</protein>
<feature type="chain" id="PRO_5015740080" evidence="2">
    <location>
        <begin position="28"/>
        <end position="173"/>
    </location>
</feature>
<feature type="signal peptide" evidence="2">
    <location>
        <begin position="1"/>
        <end position="27"/>
    </location>
</feature>
<sequence length="173" mass="18440">MARIRSMRALALVAAAVVIAAAARAAARVPDYHPSTFTVTGKVQCQDCTTNWNAYAYNARPIPGSVVGITCVDDRGRVVHHGSDATDGQGVFNIEVPSKVNGVDLAPSRCLVRLASSGDAGCAVFTDFNRGKTGQKPSRRTHFSPHKATYAVGPYYCTLQRCDVKGDDDACSY</sequence>
<dbReference type="GO" id="GO:0071944">
    <property type="term" value="C:cell periphery"/>
    <property type="evidence" value="ECO:0007669"/>
    <property type="project" value="TreeGrafter"/>
</dbReference>
<dbReference type="Proteomes" id="UP000243499">
    <property type="component" value="Chromosome 9"/>
</dbReference>
<evidence type="ECO:0000313" key="3">
    <source>
        <dbReference type="EMBL" id="PAN48638.1"/>
    </source>
</evidence>